<dbReference type="Proteomes" id="UP001519363">
    <property type="component" value="Unassembled WGS sequence"/>
</dbReference>
<feature type="compositionally biased region" description="Low complexity" evidence="1">
    <location>
        <begin position="13"/>
        <end position="23"/>
    </location>
</feature>
<sequence>MSVPYGAPPPQPQHQSGPPAGGSNAAGPNIGQILALVAAGLGLVVFFCCFSDDVARAGLPLGVLLVLASSLLTGLTQLPKSPQFLWVASVLSVLGTLDLLLNVTNALSVTGLFVVVLIAAVLQTGAVVTALLLDIGLVKIEAKPKATANPYAPPPPQTGGWNPPSGAMPQQQPPFGQPTFGMPPHQQQPPQQPQHGQFGAPPFGQQPPPPATGGNNPGGPEATKYLPHPGTPPSGFGGPQQG</sequence>
<proteinExistence type="predicted"/>
<evidence type="ECO:0000313" key="4">
    <source>
        <dbReference type="Proteomes" id="UP001519363"/>
    </source>
</evidence>
<keyword evidence="2" id="KW-0812">Transmembrane</keyword>
<evidence type="ECO:0000313" key="3">
    <source>
        <dbReference type="EMBL" id="MBP2476267.1"/>
    </source>
</evidence>
<feature type="region of interest" description="Disordered" evidence="1">
    <location>
        <begin position="146"/>
        <end position="242"/>
    </location>
</feature>
<reference evidence="3 4" key="1">
    <citation type="submission" date="2021-03" db="EMBL/GenBank/DDBJ databases">
        <title>Sequencing the genomes of 1000 actinobacteria strains.</title>
        <authorList>
            <person name="Klenk H.-P."/>
        </authorList>
    </citation>
    <scope>NUCLEOTIDE SEQUENCE [LARGE SCALE GENOMIC DNA]</scope>
    <source>
        <strain evidence="3 4">DSM 44580</strain>
    </source>
</reference>
<feature type="compositionally biased region" description="Pro residues" evidence="1">
    <location>
        <begin position="1"/>
        <end position="12"/>
    </location>
</feature>
<feature type="transmembrane region" description="Helical" evidence="2">
    <location>
        <begin position="84"/>
        <end position="103"/>
    </location>
</feature>
<gene>
    <name evidence="3" type="ORF">JOF53_005139</name>
</gene>
<feature type="transmembrane region" description="Helical" evidence="2">
    <location>
        <begin position="110"/>
        <end position="133"/>
    </location>
</feature>
<keyword evidence="2" id="KW-0472">Membrane</keyword>
<evidence type="ECO:0000256" key="2">
    <source>
        <dbReference type="SAM" id="Phobius"/>
    </source>
</evidence>
<dbReference type="Pfam" id="PF17270">
    <property type="entry name" value="DUF5336"/>
    <property type="match status" value="1"/>
</dbReference>
<keyword evidence="4" id="KW-1185">Reference proteome</keyword>
<accession>A0ABS5AJ47</accession>
<name>A0ABS5AJ47_9PSEU</name>
<feature type="compositionally biased region" description="Low complexity" evidence="1">
    <location>
        <begin position="193"/>
        <end position="203"/>
    </location>
</feature>
<keyword evidence="2" id="KW-1133">Transmembrane helix</keyword>
<evidence type="ECO:0000256" key="1">
    <source>
        <dbReference type="SAM" id="MobiDB-lite"/>
    </source>
</evidence>
<feature type="compositionally biased region" description="Low complexity" evidence="1">
    <location>
        <begin position="158"/>
        <end position="170"/>
    </location>
</feature>
<feature type="region of interest" description="Disordered" evidence="1">
    <location>
        <begin position="1"/>
        <end position="23"/>
    </location>
</feature>
<organism evidence="3 4">
    <name type="scientific">Crossiella equi</name>
    <dbReference type="NCBI Taxonomy" id="130796"/>
    <lineage>
        <taxon>Bacteria</taxon>
        <taxon>Bacillati</taxon>
        <taxon>Actinomycetota</taxon>
        <taxon>Actinomycetes</taxon>
        <taxon>Pseudonocardiales</taxon>
        <taxon>Pseudonocardiaceae</taxon>
        <taxon>Crossiella</taxon>
    </lineage>
</organism>
<protein>
    <submittedName>
        <fullName evidence="3">Uncharacterized protein</fullName>
    </submittedName>
</protein>
<feature type="transmembrane region" description="Helical" evidence="2">
    <location>
        <begin position="57"/>
        <end position="78"/>
    </location>
</feature>
<dbReference type="EMBL" id="JAGIOO010000001">
    <property type="protein sequence ID" value="MBP2476267.1"/>
    <property type="molecule type" value="Genomic_DNA"/>
</dbReference>
<comment type="caution">
    <text evidence="3">The sequence shown here is derived from an EMBL/GenBank/DDBJ whole genome shotgun (WGS) entry which is preliminary data.</text>
</comment>
<feature type="transmembrane region" description="Helical" evidence="2">
    <location>
        <begin position="30"/>
        <end position="50"/>
    </location>
</feature>
<dbReference type="InterPro" id="IPR035166">
    <property type="entry name" value="DUF5336"/>
</dbReference>
<dbReference type="RefSeq" id="WP_086782023.1">
    <property type="nucleotide sequence ID" value="NZ_JAGIOO010000001.1"/>
</dbReference>